<sequence>MNRPILNDTVKIISSSLVFKTVSVIVQILLLIGLGFTVISTAVQIVTAFQAGLIYVASVILENVLLIIVFLEVYLSALDFFRGKGRSVVYVIDAMISFVSREIIIEILAPPFNYTDLLTLGSLIVAGSLARYVISRKGKKRLGQRQLTRKKAR</sequence>
<reference evidence="7 8" key="1">
    <citation type="journal article" date="2014" name="J. Bacteriol.">
        <title>Role of an Archaeal PitA Transporter in the Copper and Arsenic Resistance of Metallosphaera sedula, an Extreme Thermoacidophile.</title>
        <authorList>
            <person name="McCarthy S."/>
            <person name="Ai C."/>
            <person name="Wheaton G."/>
            <person name="Tevatia R."/>
            <person name="Eckrich V."/>
            <person name="Kelly R."/>
            <person name="Blum P."/>
        </authorList>
    </citation>
    <scope>NUCLEOTIDE SEQUENCE [LARGE SCALE GENOMIC DNA]</scope>
    <source>
        <strain evidence="7 8">CuR1</strain>
    </source>
</reference>
<organism evidence="7 8">
    <name type="scientific">Metallosphaera sedula</name>
    <dbReference type="NCBI Taxonomy" id="43687"/>
    <lineage>
        <taxon>Archaea</taxon>
        <taxon>Thermoproteota</taxon>
        <taxon>Thermoprotei</taxon>
        <taxon>Sulfolobales</taxon>
        <taxon>Sulfolobaceae</taxon>
        <taxon>Metallosphaera</taxon>
    </lineage>
</organism>
<evidence type="ECO:0000256" key="4">
    <source>
        <dbReference type="ARBA" id="ARBA00022989"/>
    </source>
</evidence>
<comment type="subcellular location">
    <subcellularLocation>
        <location evidence="1">Cell membrane</location>
        <topology evidence="1">Multi-pass membrane protein</topology>
    </subcellularLocation>
</comment>
<keyword evidence="5 6" id="KW-0472">Membrane</keyword>
<keyword evidence="2" id="KW-1003">Cell membrane</keyword>
<evidence type="ECO:0008006" key="9">
    <source>
        <dbReference type="Google" id="ProtNLM"/>
    </source>
</evidence>
<feature type="transmembrane region" description="Helical" evidence="6">
    <location>
        <begin position="87"/>
        <end position="105"/>
    </location>
</feature>
<evidence type="ECO:0000256" key="2">
    <source>
        <dbReference type="ARBA" id="ARBA00022475"/>
    </source>
</evidence>
<evidence type="ECO:0000256" key="1">
    <source>
        <dbReference type="ARBA" id="ARBA00004651"/>
    </source>
</evidence>
<evidence type="ECO:0000256" key="3">
    <source>
        <dbReference type="ARBA" id="ARBA00022692"/>
    </source>
</evidence>
<proteinExistence type="predicted"/>
<dbReference type="Pfam" id="PF06146">
    <property type="entry name" value="PsiE"/>
    <property type="match status" value="1"/>
</dbReference>
<protein>
    <recommendedName>
        <fullName evidence="9">Phosphate-starvation-inducible E-like protein</fullName>
    </recommendedName>
</protein>
<keyword evidence="3 6" id="KW-0812">Transmembrane</keyword>
<name>A0A088E8T8_9CREN</name>
<feature type="transmembrane region" description="Helical" evidence="6">
    <location>
        <begin position="52"/>
        <end position="75"/>
    </location>
</feature>
<keyword evidence="4 6" id="KW-1133">Transmembrane helix</keyword>
<accession>A0A088E8T8</accession>
<evidence type="ECO:0000256" key="6">
    <source>
        <dbReference type="SAM" id="Phobius"/>
    </source>
</evidence>
<feature type="transmembrane region" description="Helical" evidence="6">
    <location>
        <begin position="21"/>
        <end position="46"/>
    </location>
</feature>
<evidence type="ECO:0000256" key="5">
    <source>
        <dbReference type="ARBA" id="ARBA00023136"/>
    </source>
</evidence>
<evidence type="ECO:0000313" key="7">
    <source>
        <dbReference type="EMBL" id="AIM27730.1"/>
    </source>
</evidence>
<gene>
    <name evidence="7" type="ORF">HA72_1591</name>
</gene>
<dbReference type="AlphaFoldDB" id="A0A088E8T8"/>
<dbReference type="Proteomes" id="UP000029084">
    <property type="component" value="Chromosome"/>
</dbReference>
<evidence type="ECO:0000313" key="8">
    <source>
        <dbReference type="Proteomes" id="UP000029084"/>
    </source>
</evidence>
<feature type="transmembrane region" description="Helical" evidence="6">
    <location>
        <begin position="117"/>
        <end position="134"/>
    </location>
</feature>
<dbReference type="EMBL" id="CP008822">
    <property type="protein sequence ID" value="AIM27730.1"/>
    <property type="molecule type" value="Genomic_DNA"/>
</dbReference>
<dbReference type="InterPro" id="IPR020948">
    <property type="entry name" value="P_starv_induced_PsiE-like"/>
</dbReference>
<dbReference type="GO" id="GO:0005886">
    <property type="term" value="C:plasma membrane"/>
    <property type="evidence" value="ECO:0007669"/>
    <property type="project" value="UniProtKB-SubCell"/>
</dbReference>
<dbReference type="OMA" id="IDAMISF"/>